<comment type="caution">
    <text evidence="4">The sequence shown here is derived from an EMBL/GenBank/DDBJ whole genome shotgun (WGS) entry which is preliminary data.</text>
</comment>
<protein>
    <submittedName>
        <fullName evidence="4">Penicillin acylase</fullName>
    </submittedName>
</protein>
<reference evidence="5" key="1">
    <citation type="submission" date="2016-09" db="EMBL/GenBank/DDBJ databases">
        <authorList>
            <person name="Gulvik C.A."/>
        </authorList>
    </citation>
    <scope>NUCLEOTIDE SEQUENCE [LARGE SCALE GENOMIC DNA]</scope>
    <source>
        <strain evidence="5">LMG 8895</strain>
    </source>
</reference>
<sequence length="327" mass="36629">MCTSLTFTSTQGNHFLARTMDFGFELDGRPIVMPRNHEWTTHFGQKQKSSYGFVGTGRKLEEYFFADGVNEHGLSVAELYFPNEAKYLSEPIENKLNLAPHEFILWLLGEMSSIEELKQRVNEVVIVNAPVSLLGITVPLHFIVADKSGNSIVVETNSGKIEIKDNPIGVMTNSPELEWHLKNLNNYIFIRPTNASAISIDDFTLKPFGQGSGTFGLPGGYTSPERFVRTVYTRHLTEKGQTTKDAVNAVFHILNNVTIPKGVNIKDDGAVDYTQYRVVMDTDELVYYLNPYSTQEVFSVKLTENLLTANEPTEFGINPTFNATSLN</sequence>
<evidence type="ECO:0000313" key="5">
    <source>
        <dbReference type="Proteomes" id="UP000095094"/>
    </source>
</evidence>
<keyword evidence="2" id="KW-0378">Hydrolase</keyword>
<dbReference type="Pfam" id="PF02275">
    <property type="entry name" value="CBAH"/>
    <property type="match status" value="1"/>
</dbReference>
<comment type="similarity">
    <text evidence="1">Belongs to the peptidase C59 family.</text>
</comment>
<proteinExistence type="inferred from homology"/>
<evidence type="ECO:0000259" key="3">
    <source>
        <dbReference type="Pfam" id="PF02275"/>
    </source>
</evidence>
<dbReference type="InterPro" id="IPR029055">
    <property type="entry name" value="Ntn_hydrolases_N"/>
</dbReference>
<dbReference type="RefSeq" id="WP_069663086.1">
    <property type="nucleotide sequence ID" value="NZ_JBHUJJ010000001.1"/>
</dbReference>
<dbReference type="Gene3D" id="3.60.60.10">
    <property type="entry name" value="Penicillin V Acylase, Chain A"/>
    <property type="match status" value="1"/>
</dbReference>
<dbReference type="Proteomes" id="UP000095094">
    <property type="component" value="Unassembled WGS sequence"/>
</dbReference>
<feature type="domain" description="Choloylglycine hydrolase/NAAA C-terminal" evidence="3">
    <location>
        <begin position="2"/>
        <end position="312"/>
    </location>
</feature>
<dbReference type="PANTHER" id="PTHR35527:SF2">
    <property type="entry name" value="HYDROLASE"/>
    <property type="match status" value="1"/>
</dbReference>
<gene>
    <name evidence="4" type="ORF">BCR25_03575</name>
</gene>
<evidence type="ECO:0000256" key="1">
    <source>
        <dbReference type="ARBA" id="ARBA00006625"/>
    </source>
</evidence>
<evidence type="ECO:0000256" key="2">
    <source>
        <dbReference type="ARBA" id="ARBA00022801"/>
    </source>
</evidence>
<dbReference type="OrthoDB" id="9794717at2"/>
<evidence type="ECO:0000313" key="4">
    <source>
        <dbReference type="EMBL" id="OEG16689.1"/>
    </source>
</evidence>
<dbReference type="AlphaFoldDB" id="A0A1E5GVI6"/>
<dbReference type="InterPro" id="IPR029132">
    <property type="entry name" value="CBAH/NAAA_C"/>
</dbReference>
<dbReference type="PANTHER" id="PTHR35527">
    <property type="entry name" value="CHOLOYLGLYCINE HYDROLASE"/>
    <property type="match status" value="1"/>
</dbReference>
<dbReference type="SUPFAM" id="SSF56235">
    <property type="entry name" value="N-terminal nucleophile aminohydrolases (Ntn hydrolases)"/>
    <property type="match status" value="1"/>
</dbReference>
<organism evidence="4 5">
    <name type="scientific">Enterococcus termitis</name>
    <dbReference type="NCBI Taxonomy" id="332950"/>
    <lineage>
        <taxon>Bacteria</taxon>
        <taxon>Bacillati</taxon>
        <taxon>Bacillota</taxon>
        <taxon>Bacilli</taxon>
        <taxon>Lactobacillales</taxon>
        <taxon>Enterococcaceae</taxon>
        <taxon>Enterococcus</taxon>
    </lineage>
</organism>
<dbReference type="InterPro" id="IPR052193">
    <property type="entry name" value="Peptidase_C59"/>
</dbReference>
<name>A0A1E5GVI6_9ENTE</name>
<dbReference type="PATRIC" id="fig|332950.4.peg.1500"/>
<accession>A0A1E5GVI6</accession>
<dbReference type="EMBL" id="MIJY01000012">
    <property type="protein sequence ID" value="OEG16689.1"/>
    <property type="molecule type" value="Genomic_DNA"/>
</dbReference>
<dbReference type="GO" id="GO:0016787">
    <property type="term" value="F:hydrolase activity"/>
    <property type="evidence" value="ECO:0007669"/>
    <property type="project" value="UniProtKB-KW"/>
</dbReference>
<dbReference type="CDD" id="cd00542">
    <property type="entry name" value="Ntn_PVA"/>
    <property type="match status" value="1"/>
</dbReference>
<keyword evidence="5" id="KW-1185">Reference proteome</keyword>